<name>A0A6A3B6B9_HIBSY</name>
<dbReference type="SMART" id="SM00791">
    <property type="entry name" value="Agglutinin"/>
    <property type="match status" value="1"/>
</dbReference>
<dbReference type="InterPro" id="IPR036242">
    <property type="entry name" value="Agglutinin_dom_sf"/>
</dbReference>
<dbReference type="PANTHER" id="PTHR39244">
    <property type="entry name" value="NATTERIN-4"/>
    <property type="match status" value="1"/>
</dbReference>
<dbReference type="AlphaFoldDB" id="A0A6A3B6B9"/>
<evidence type="ECO:0000313" key="3">
    <source>
        <dbReference type="Proteomes" id="UP000436088"/>
    </source>
</evidence>
<dbReference type="Pfam" id="PF07468">
    <property type="entry name" value="Agglutinin"/>
    <property type="match status" value="1"/>
</dbReference>
<organism evidence="2 3">
    <name type="scientific">Hibiscus syriacus</name>
    <name type="common">Rose of Sharon</name>
    <dbReference type="NCBI Taxonomy" id="106335"/>
    <lineage>
        <taxon>Eukaryota</taxon>
        <taxon>Viridiplantae</taxon>
        <taxon>Streptophyta</taxon>
        <taxon>Embryophyta</taxon>
        <taxon>Tracheophyta</taxon>
        <taxon>Spermatophyta</taxon>
        <taxon>Magnoliopsida</taxon>
        <taxon>eudicotyledons</taxon>
        <taxon>Gunneridae</taxon>
        <taxon>Pentapetalae</taxon>
        <taxon>rosids</taxon>
        <taxon>malvids</taxon>
        <taxon>Malvales</taxon>
        <taxon>Malvaceae</taxon>
        <taxon>Malvoideae</taxon>
        <taxon>Hibiscus</taxon>
    </lineage>
</organism>
<dbReference type="InterPro" id="IPR008998">
    <property type="entry name" value="Agglutinin"/>
</dbReference>
<keyword evidence="3" id="KW-1185">Reference proteome</keyword>
<dbReference type="InterPro" id="IPR053237">
    <property type="entry name" value="Natterin_C"/>
</dbReference>
<dbReference type="PANTHER" id="PTHR39244:SF5">
    <property type="entry name" value="NATTERIN-3-LIKE"/>
    <property type="match status" value="1"/>
</dbReference>
<dbReference type="Gene3D" id="2.80.10.50">
    <property type="match status" value="1"/>
</dbReference>
<evidence type="ECO:0000313" key="2">
    <source>
        <dbReference type="EMBL" id="KAE8712346.1"/>
    </source>
</evidence>
<dbReference type="EMBL" id="VEPZ02000898">
    <property type="protein sequence ID" value="KAE8712346.1"/>
    <property type="molecule type" value="Genomic_DNA"/>
</dbReference>
<dbReference type="SUPFAM" id="SSF56973">
    <property type="entry name" value="Aerolisin/ETX pore-forming domain"/>
    <property type="match status" value="1"/>
</dbReference>
<dbReference type="OrthoDB" id="1001072at2759"/>
<dbReference type="Gene3D" id="2.170.15.10">
    <property type="entry name" value="Proaerolysin, chain A, domain 3"/>
    <property type="match status" value="1"/>
</dbReference>
<feature type="domain" description="Agglutinin" evidence="1">
    <location>
        <begin position="7"/>
        <end position="144"/>
    </location>
</feature>
<protein>
    <recommendedName>
        <fullName evidence="1">Agglutinin domain-containing protein</fullName>
    </recommendedName>
</protein>
<comment type="caution">
    <text evidence="2">The sequence shown here is derived from an EMBL/GenBank/DDBJ whole genome shotgun (WGS) entry which is preliminary data.</text>
</comment>
<gene>
    <name evidence="2" type="ORF">F3Y22_tig00110258pilonHSYRG00211</name>
</gene>
<accession>A0A6A3B6B9</accession>
<reference evidence="2" key="1">
    <citation type="submission" date="2019-09" db="EMBL/GenBank/DDBJ databases">
        <title>Draft genome information of white flower Hibiscus syriacus.</title>
        <authorList>
            <person name="Kim Y.-M."/>
        </authorList>
    </citation>
    <scope>NUCLEOTIDE SEQUENCE [LARGE SCALE GENOMIC DNA]</scope>
    <source>
        <strain evidence="2">YM2019G1</strain>
    </source>
</reference>
<proteinExistence type="predicted"/>
<dbReference type="SUPFAM" id="SSF50382">
    <property type="entry name" value="Agglutinin"/>
    <property type="match status" value="1"/>
</dbReference>
<evidence type="ECO:0000259" key="1">
    <source>
        <dbReference type="SMART" id="SM00791"/>
    </source>
</evidence>
<sequence length="322" mass="36227">MASEMTLVLPRFVALKGDNGQYMCVVEFNGRPHLQFTASDISDPNVAMEILPANDGNVGIRHISSGKFWNLGYNDYILADADKTSDSDNNTLFRPFKVNTKSIAFINLGNNQFCKRYSTGSLMISDFKANIDITDFFARLKVEETVTKREISNIKYRLDKSRVYDNETVVLVENPIINRNPNSSTPVALTLSYEDVKSNIWKTNLSLKLEAKGTFDITSFPIIVDGGRVQSLNQGQRGNELDETMITTTIKKVVHKFDVPPNTKVVLSLTATMGKCDVPFTFTQRDTLINGNTYTTEVEDATYTVSNYYNLQFQTREEPIDA</sequence>
<dbReference type="CDD" id="cd20216">
    <property type="entry name" value="PFM_HFR-2-like"/>
    <property type="match status" value="1"/>
</dbReference>
<dbReference type="Proteomes" id="UP000436088">
    <property type="component" value="Unassembled WGS sequence"/>
</dbReference>